<accession>A0A482W1Z9</accession>
<comment type="caution">
    <text evidence="1">The sequence shown here is derived from an EMBL/GenBank/DDBJ whole genome shotgun (WGS) entry which is preliminary data.</text>
</comment>
<reference evidence="1 2" key="1">
    <citation type="submission" date="2017-03" db="EMBL/GenBank/DDBJ databases">
        <title>Genome of the blue death feigning beetle - Asbolus verrucosus.</title>
        <authorList>
            <person name="Rider S.D."/>
        </authorList>
    </citation>
    <scope>NUCLEOTIDE SEQUENCE [LARGE SCALE GENOMIC DNA]</scope>
    <source>
        <strain evidence="1">Butters</strain>
        <tissue evidence="1">Head and leg muscle</tissue>
    </source>
</reference>
<protein>
    <submittedName>
        <fullName evidence="1">Uncharacterized protein</fullName>
    </submittedName>
</protein>
<dbReference type="Gene3D" id="3.30.420.10">
    <property type="entry name" value="Ribonuclease H-like superfamily/Ribonuclease H"/>
    <property type="match status" value="1"/>
</dbReference>
<dbReference type="OrthoDB" id="6286709at2759"/>
<dbReference type="GO" id="GO:0003676">
    <property type="term" value="F:nucleic acid binding"/>
    <property type="evidence" value="ECO:0007669"/>
    <property type="project" value="InterPro"/>
</dbReference>
<gene>
    <name evidence="1" type="ORF">BDFB_002779</name>
</gene>
<keyword evidence="2" id="KW-1185">Reference proteome</keyword>
<dbReference type="Proteomes" id="UP000292052">
    <property type="component" value="Unassembled WGS sequence"/>
</dbReference>
<evidence type="ECO:0000313" key="2">
    <source>
        <dbReference type="Proteomes" id="UP000292052"/>
    </source>
</evidence>
<dbReference type="InterPro" id="IPR036397">
    <property type="entry name" value="RNaseH_sf"/>
</dbReference>
<dbReference type="AlphaFoldDB" id="A0A482W1Z9"/>
<evidence type="ECO:0000313" key="1">
    <source>
        <dbReference type="EMBL" id="RZC39201.1"/>
    </source>
</evidence>
<organism evidence="1 2">
    <name type="scientific">Asbolus verrucosus</name>
    <name type="common">Desert ironclad beetle</name>
    <dbReference type="NCBI Taxonomy" id="1661398"/>
    <lineage>
        <taxon>Eukaryota</taxon>
        <taxon>Metazoa</taxon>
        <taxon>Ecdysozoa</taxon>
        <taxon>Arthropoda</taxon>
        <taxon>Hexapoda</taxon>
        <taxon>Insecta</taxon>
        <taxon>Pterygota</taxon>
        <taxon>Neoptera</taxon>
        <taxon>Endopterygota</taxon>
        <taxon>Coleoptera</taxon>
        <taxon>Polyphaga</taxon>
        <taxon>Cucujiformia</taxon>
        <taxon>Tenebrionidae</taxon>
        <taxon>Pimeliinae</taxon>
        <taxon>Asbolus</taxon>
    </lineage>
</organism>
<dbReference type="EMBL" id="QDEB01036348">
    <property type="protein sequence ID" value="RZC39201.1"/>
    <property type="molecule type" value="Genomic_DNA"/>
</dbReference>
<sequence>MSYRPHLVLLLTALHRQQHLDWCRERLQWNLQRRQVVFGDKSRFCLEMLDRRMRLKSMCTIPWEQWYGVLLLVAIGHL</sequence>
<proteinExistence type="predicted"/>
<name>A0A482W1Z9_ASBVE</name>